<keyword evidence="3" id="KW-1185">Reference proteome</keyword>
<reference evidence="2 3" key="1">
    <citation type="journal article" date="2022" name="Int. J. Syst. Evol. Microbiol.">
        <title>Apilactobacillus apisilvae sp. nov., Nicolia spurrieriana gen. nov. sp. nov., Bombilactobacillus folatiphilus sp. nov. and Bombilactobacillus thymidiniphilus sp. nov., four new lactic acid bacterial isolates from stingless bees Tetragonula carbonaria and Austroplebeia australis.</title>
        <authorList>
            <person name="Oliphant S.A."/>
            <person name="Watson-Haigh N.S."/>
            <person name="Sumby K.M."/>
            <person name="Gardner J."/>
            <person name="Groom S."/>
            <person name="Jiranek V."/>
        </authorList>
    </citation>
    <scope>NUCLEOTIDE SEQUENCE [LARGE SCALE GENOMIC DNA]</scope>
    <source>
        <strain evidence="2 3">SG4_A1</strain>
    </source>
</reference>
<accession>A0ABY4PF16</accession>
<evidence type="ECO:0000256" key="1">
    <source>
        <dbReference type="SAM" id="MobiDB-lite"/>
    </source>
</evidence>
<dbReference type="Proteomes" id="UP000831947">
    <property type="component" value="Chromosome"/>
</dbReference>
<organism evidence="2 3">
    <name type="scientific">Bombilactobacillus thymidiniphilus</name>
    <dbReference type="NCBI Taxonomy" id="2923363"/>
    <lineage>
        <taxon>Bacteria</taxon>
        <taxon>Bacillati</taxon>
        <taxon>Bacillota</taxon>
        <taxon>Bacilli</taxon>
        <taxon>Lactobacillales</taxon>
        <taxon>Lactobacillaceae</taxon>
        <taxon>Bombilactobacillus</taxon>
    </lineage>
</organism>
<protein>
    <submittedName>
        <fullName evidence="2">Uncharacterized protein</fullName>
    </submittedName>
</protein>
<dbReference type="EMBL" id="CP093365">
    <property type="protein sequence ID" value="UQS84263.1"/>
    <property type="molecule type" value="Genomic_DNA"/>
</dbReference>
<proteinExistence type="predicted"/>
<evidence type="ECO:0000313" key="2">
    <source>
        <dbReference type="EMBL" id="UQS84263.1"/>
    </source>
</evidence>
<dbReference type="RefSeq" id="WP_249513447.1">
    <property type="nucleotide sequence ID" value="NZ_CP093365.1"/>
</dbReference>
<name>A0ABY4PF16_9LACO</name>
<feature type="region of interest" description="Disordered" evidence="1">
    <location>
        <begin position="1"/>
        <end position="21"/>
    </location>
</feature>
<sequence length="93" mass="10051">MSSKTSINLDNGGKYTDKQRQNLANDEYNHYSIGEPVKAGKGSNVSGFFVDKFNNSVTGSQVYADWGENDISAGAEVLLHAGVATPQFCVYII</sequence>
<gene>
    <name evidence="2" type="ORF">MOO47_03690</name>
</gene>
<evidence type="ECO:0000313" key="3">
    <source>
        <dbReference type="Proteomes" id="UP000831947"/>
    </source>
</evidence>